<reference evidence="5 6" key="1">
    <citation type="journal article" date="2018" name="Syst. Appl. Microbiol.">
        <title>Abditibacterium utsteinense sp. nov., the first cultivated member of candidate phylum FBP, isolated from ice-free Antarctic soil samples.</title>
        <authorList>
            <person name="Tahon G."/>
            <person name="Tytgat B."/>
            <person name="Lebbe L."/>
            <person name="Carlier A."/>
            <person name="Willems A."/>
        </authorList>
    </citation>
    <scope>NUCLEOTIDE SEQUENCE [LARGE SCALE GENOMIC DNA]</scope>
    <source>
        <strain evidence="5 6">LMG 29911</strain>
    </source>
</reference>
<dbReference type="PANTHER" id="PTHR43280">
    <property type="entry name" value="ARAC-FAMILY TRANSCRIPTIONAL REGULATOR"/>
    <property type="match status" value="1"/>
</dbReference>
<dbReference type="GO" id="GO:0043565">
    <property type="term" value="F:sequence-specific DNA binding"/>
    <property type="evidence" value="ECO:0007669"/>
    <property type="project" value="InterPro"/>
</dbReference>
<dbReference type="GO" id="GO:0003700">
    <property type="term" value="F:DNA-binding transcription factor activity"/>
    <property type="evidence" value="ECO:0007669"/>
    <property type="project" value="InterPro"/>
</dbReference>
<dbReference type="InParanoid" id="A0A2S8SPC9"/>
<dbReference type="SUPFAM" id="SSF46689">
    <property type="entry name" value="Homeodomain-like"/>
    <property type="match status" value="2"/>
</dbReference>
<evidence type="ECO:0000256" key="3">
    <source>
        <dbReference type="ARBA" id="ARBA00023163"/>
    </source>
</evidence>
<proteinExistence type="predicted"/>
<dbReference type="SMART" id="SM00342">
    <property type="entry name" value="HTH_ARAC"/>
    <property type="match status" value="1"/>
</dbReference>
<evidence type="ECO:0000259" key="4">
    <source>
        <dbReference type="PROSITE" id="PS01124"/>
    </source>
</evidence>
<dbReference type="InterPro" id="IPR018060">
    <property type="entry name" value="HTH_AraC"/>
</dbReference>
<dbReference type="Proteomes" id="UP000237684">
    <property type="component" value="Unassembled WGS sequence"/>
</dbReference>
<evidence type="ECO:0000313" key="5">
    <source>
        <dbReference type="EMBL" id="PQV62653.1"/>
    </source>
</evidence>
<feature type="domain" description="HTH araC/xylS-type" evidence="4">
    <location>
        <begin position="129"/>
        <end position="227"/>
    </location>
</feature>
<dbReference type="PROSITE" id="PS01124">
    <property type="entry name" value="HTH_ARAC_FAMILY_2"/>
    <property type="match status" value="1"/>
</dbReference>
<dbReference type="RefSeq" id="WP_157947733.1">
    <property type="nucleotide sequence ID" value="NZ_NIGF01000025.1"/>
</dbReference>
<dbReference type="InterPro" id="IPR009057">
    <property type="entry name" value="Homeodomain-like_sf"/>
</dbReference>
<gene>
    <name evidence="5" type="ORF">B1R32_1252</name>
</gene>
<name>A0A2S8SPC9_9BACT</name>
<dbReference type="Gene3D" id="1.10.10.60">
    <property type="entry name" value="Homeodomain-like"/>
    <property type="match status" value="1"/>
</dbReference>
<evidence type="ECO:0000256" key="1">
    <source>
        <dbReference type="ARBA" id="ARBA00023015"/>
    </source>
</evidence>
<keyword evidence="2" id="KW-0238">DNA-binding</keyword>
<dbReference type="AlphaFoldDB" id="A0A2S8SPC9"/>
<dbReference type="EMBL" id="NIGF01000025">
    <property type="protein sequence ID" value="PQV62653.1"/>
    <property type="molecule type" value="Genomic_DNA"/>
</dbReference>
<dbReference type="PANTHER" id="PTHR43280:SF2">
    <property type="entry name" value="HTH-TYPE TRANSCRIPTIONAL REGULATOR EXSA"/>
    <property type="match status" value="1"/>
</dbReference>
<keyword evidence="3" id="KW-0804">Transcription</keyword>
<accession>A0A2S8SPC9</accession>
<comment type="caution">
    <text evidence="5">The sequence shown here is derived from an EMBL/GenBank/DDBJ whole genome shotgun (WGS) entry which is preliminary data.</text>
</comment>
<evidence type="ECO:0000256" key="2">
    <source>
        <dbReference type="ARBA" id="ARBA00023125"/>
    </source>
</evidence>
<dbReference type="Pfam" id="PF12833">
    <property type="entry name" value="HTH_18"/>
    <property type="match status" value="1"/>
</dbReference>
<keyword evidence="1" id="KW-0805">Transcription regulation</keyword>
<evidence type="ECO:0000313" key="6">
    <source>
        <dbReference type="Proteomes" id="UP000237684"/>
    </source>
</evidence>
<sequence>MLPNYWSLHLYEYQGQIWIGEKPFEIYPGYVTLLPPTNTPYRYLISGPALDYYVHFTLPAPPSSHSSRIPVVQDIRGALYHFEQGVIALGRAFFYDNNRPRAEVKLWDLLWELEAYGRRIVAHRHPCIDKILALIDAKLSEDISVTCLAREVGLSRTHLARIFQQDKGVTILAYVRQQRAQRAKYLLEHTTLSVSNIAVEVGSPNLQSFSKLLRKETGHSPSHWRRQVHLL</sequence>
<dbReference type="OrthoDB" id="198203at2"/>
<keyword evidence="6" id="KW-1185">Reference proteome</keyword>
<protein>
    <submittedName>
        <fullName evidence="5">Helix-turn-helix domain-containing protein</fullName>
    </submittedName>
</protein>
<organism evidence="5 6">
    <name type="scientific">Abditibacterium utsteinense</name>
    <dbReference type="NCBI Taxonomy" id="1960156"/>
    <lineage>
        <taxon>Bacteria</taxon>
        <taxon>Pseudomonadati</taxon>
        <taxon>Abditibacteriota</taxon>
        <taxon>Abditibacteriia</taxon>
        <taxon>Abditibacteriales</taxon>
        <taxon>Abditibacteriaceae</taxon>
        <taxon>Abditibacterium</taxon>
    </lineage>
</organism>